<evidence type="ECO:0000313" key="1">
    <source>
        <dbReference type="EMBL" id="AGE61315.1"/>
    </source>
</evidence>
<evidence type="ECO:0000313" key="2">
    <source>
        <dbReference type="EMBL" id="AGE61763.1"/>
    </source>
</evidence>
<dbReference type="EMBL" id="JX560542">
    <property type="protein sequence ID" value="AGE61763.1"/>
    <property type="molecule type" value="Genomic_DNA"/>
</dbReference>
<reference evidence="1" key="2">
    <citation type="journal article" date="2013" name="Genome Announc.">
        <title>Complete Genome Sequences of Five Chrysodeixis chalcites Nucleopolyhedrovirus Genotypes from a Canary Islands Isolate.</title>
        <authorList>
            <person name="Bernal A."/>
            <person name="Williams T."/>
            <person name="Munoz D."/>
            <person name="Caballero P."/>
            <person name="Simon O."/>
        </authorList>
    </citation>
    <scope>NUCLEOTIDE SEQUENCE</scope>
    <source>
        <strain evidence="1">TF1</strain>
    </source>
</reference>
<dbReference type="EMBL" id="JX560539">
    <property type="protein sequence ID" value="AGE61315.1"/>
    <property type="molecule type" value="Genomic_DNA"/>
</dbReference>
<reference evidence="2" key="1">
    <citation type="submission" date="2012-08" db="EMBL/GenBank/DDBJ databases">
        <title>Sequences comparision among Chrysodeixis chalcites nucleopolyhedrovirus genotypes from a field strain of the Canary Islands.</title>
        <authorList>
            <person name="Bernal A."/>
            <person name="Simon O."/>
            <person name="Palma L."/>
            <person name="Williams T."/>
            <person name="Caballero P."/>
        </authorList>
    </citation>
    <scope>NUCLEOTIDE SEQUENCE</scope>
    <source>
        <strain evidence="2">TF1</strain>
    </source>
</reference>
<organism evidence="1">
    <name type="scientific">Chrysodeixis chalcites nucleopolyhedrovirus</name>
    <dbReference type="NCBI Taxonomy" id="320432"/>
    <lineage>
        <taxon>Viruses</taxon>
        <taxon>Viruses incertae sedis</taxon>
        <taxon>Naldaviricetes</taxon>
        <taxon>Lefavirales</taxon>
        <taxon>Baculoviridae</taxon>
        <taxon>Alphabaculovirus</taxon>
        <taxon>Alphabaculovirus chrychalcites</taxon>
    </lineage>
</organism>
<protein>
    <submittedName>
        <fullName evidence="1">Uncharacterized protein</fullName>
    </submittedName>
</protein>
<name>T1QZK0_9ABAC</name>
<sequence>MIDQSCIDPRQTSRTISMILKSRGVRVTYGLFMIVQSWIDSAPMLSESSRTIGIFDIIIGFDIESIRTTKKTE</sequence>
<proteinExistence type="predicted"/>
<accession>T1QZK0</accession>